<accession>A0AAD5S8A0</accession>
<protein>
    <submittedName>
        <fullName evidence="1">Uncharacterized protein</fullName>
    </submittedName>
</protein>
<name>A0AAD5S8A0_9FUNG</name>
<keyword evidence="2" id="KW-1185">Reference proteome</keyword>
<gene>
    <name evidence="1" type="ORF">HK097_011015</name>
</gene>
<comment type="caution">
    <text evidence="1">The sequence shown here is derived from an EMBL/GenBank/DDBJ whole genome shotgun (WGS) entry which is preliminary data.</text>
</comment>
<evidence type="ECO:0000313" key="1">
    <source>
        <dbReference type="EMBL" id="KAJ3047962.1"/>
    </source>
</evidence>
<organism evidence="1 2">
    <name type="scientific">Rhizophlyctis rosea</name>
    <dbReference type="NCBI Taxonomy" id="64517"/>
    <lineage>
        <taxon>Eukaryota</taxon>
        <taxon>Fungi</taxon>
        <taxon>Fungi incertae sedis</taxon>
        <taxon>Chytridiomycota</taxon>
        <taxon>Chytridiomycota incertae sedis</taxon>
        <taxon>Chytridiomycetes</taxon>
        <taxon>Rhizophlyctidales</taxon>
        <taxon>Rhizophlyctidaceae</taxon>
        <taxon>Rhizophlyctis</taxon>
    </lineage>
</organism>
<dbReference type="AlphaFoldDB" id="A0AAD5S8A0"/>
<dbReference type="EMBL" id="JADGJD010000870">
    <property type="protein sequence ID" value="KAJ3047962.1"/>
    <property type="molecule type" value="Genomic_DNA"/>
</dbReference>
<evidence type="ECO:0000313" key="2">
    <source>
        <dbReference type="Proteomes" id="UP001212841"/>
    </source>
</evidence>
<sequence>MADSASLQKDEVYQKLDDDLTSDQSSTDIVKPITFLRYLSGLNIAKNLSEQGIKSLYGLFLTCIEEKRDSRLVSVERLMGDN</sequence>
<proteinExistence type="predicted"/>
<feature type="non-terminal residue" evidence="1">
    <location>
        <position position="1"/>
    </location>
</feature>
<dbReference type="Proteomes" id="UP001212841">
    <property type="component" value="Unassembled WGS sequence"/>
</dbReference>
<reference evidence="1" key="1">
    <citation type="submission" date="2020-05" db="EMBL/GenBank/DDBJ databases">
        <title>Phylogenomic resolution of chytrid fungi.</title>
        <authorList>
            <person name="Stajich J.E."/>
            <person name="Amses K."/>
            <person name="Simmons R."/>
            <person name="Seto K."/>
            <person name="Myers J."/>
            <person name="Bonds A."/>
            <person name="Quandt C.A."/>
            <person name="Barry K."/>
            <person name="Liu P."/>
            <person name="Grigoriev I."/>
            <person name="Longcore J.E."/>
            <person name="James T.Y."/>
        </authorList>
    </citation>
    <scope>NUCLEOTIDE SEQUENCE</scope>
    <source>
        <strain evidence="1">JEL0318</strain>
    </source>
</reference>